<evidence type="ECO:0000313" key="1">
    <source>
        <dbReference type="EMBL" id="XDQ49122.1"/>
    </source>
</evidence>
<reference evidence="1" key="1">
    <citation type="submission" date="2024-07" db="EMBL/GenBank/DDBJ databases">
        <authorList>
            <person name="Yu S.T."/>
        </authorList>
    </citation>
    <scope>NUCLEOTIDE SEQUENCE</scope>
    <source>
        <strain evidence="1">R39</strain>
    </source>
</reference>
<dbReference type="AlphaFoldDB" id="A0AB39QZQ6"/>
<accession>A0AB39QZQ6</accession>
<sequence length="67" mass="6915">MTAIEDCLGARSSVPRICSLLAFADRVARFVQDSLEVPTADLGPCGAVVPLDAGAAAAAHSRRPHGR</sequence>
<organism evidence="1">
    <name type="scientific">Streptomyces sp. R39</name>
    <dbReference type="NCBI Taxonomy" id="3238631"/>
    <lineage>
        <taxon>Bacteria</taxon>
        <taxon>Bacillati</taxon>
        <taxon>Actinomycetota</taxon>
        <taxon>Actinomycetes</taxon>
        <taxon>Kitasatosporales</taxon>
        <taxon>Streptomycetaceae</taxon>
        <taxon>Streptomyces</taxon>
    </lineage>
</organism>
<gene>
    <name evidence="1" type="ORF">AB5J52_46450</name>
</gene>
<proteinExistence type="predicted"/>
<name>A0AB39QZQ6_9ACTN</name>
<dbReference type="EMBL" id="CP163441">
    <property type="protein sequence ID" value="XDQ49122.1"/>
    <property type="molecule type" value="Genomic_DNA"/>
</dbReference>
<dbReference type="RefSeq" id="WP_369227780.1">
    <property type="nucleotide sequence ID" value="NZ_CP163441.1"/>
</dbReference>
<protein>
    <submittedName>
        <fullName evidence="1">Uncharacterized protein</fullName>
    </submittedName>
</protein>